<name>A0AAD8QJS1_LOLMU</name>
<dbReference type="PANTHER" id="PTHR15710">
    <property type="entry name" value="E3 UBIQUITIN-PROTEIN LIGASE PRAJA"/>
    <property type="match status" value="1"/>
</dbReference>
<dbReference type="Gene3D" id="3.30.40.10">
    <property type="entry name" value="Zinc/RING finger domain, C3HC4 (zinc finger)"/>
    <property type="match status" value="1"/>
</dbReference>
<feature type="domain" description="RING-type" evidence="6">
    <location>
        <begin position="129"/>
        <end position="169"/>
    </location>
</feature>
<dbReference type="PROSITE" id="PS50089">
    <property type="entry name" value="ZF_RING_2"/>
    <property type="match status" value="1"/>
</dbReference>
<evidence type="ECO:0000313" key="7">
    <source>
        <dbReference type="EMBL" id="KAK1604118.1"/>
    </source>
</evidence>
<dbReference type="GO" id="GO:0005737">
    <property type="term" value="C:cytoplasm"/>
    <property type="evidence" value="ECO:0007669"/>
    <property type="project" value="TreeGrafter"/>
</dbReference>
<sequence>MASLAMEIGDGDDYLQLCPVEEDGDGDDYLQLSPVEEGGDGDDYLQLSPVDEDGADHQQLPPEQDDEEEDEDGGRVFSRELLHELRLSSLADIIPRVGIPCAPGDSEVVLAVAKVLKKVEAPSDESGDCPICLQDDDAAAWKSTPCGHRFHGRCVERWLQAKGSCPMCRRQVVKMPTVAATAADYQVLAEVYGQAFVASTFGGVAA</sequence>
<evidence type="ECO:0000256" key="1">
    <source>
        <dbReference type="ARBA" id="ARBA00022723"/>
    </source>
</evidence>
<evidence type="ECO:0000256" key="3">
    <source>
        <dbReference type="ARBA" id="ARBA00022833"/>
    </source>
</evidence>
<dbReference type="EMBL" id="JAUUTY010000007">
    <property type="protein sequence ID" value="KAK1604118.1"/>
    <property type="molecule type" value="Genomic_DNA"/>
</dbReference>
<evidence type="ECO:0000313" key="8">
    <source>
        <dbReference type="Proteomes" id="UP001231189"/>
    </source>
</evidence>
<accession>A0AAD8QJS1</accession>
<evidence type="ECO:0000256" key="4">
    <source>
        <dbReference type="PROSITE-ProRule" id="PRU00175"/>
    </source>
</evidence>
<dbReference type="InterPro" id="IPR013083">
    <property type="entry name" value="Znf_RING/FYVE/PHD"/>
</dbReference>
<comment type="caution">
    <text evidence="7">The sequence shown here is derived from an EMBL/GenBank/DDBJ whole genome shotgun (WGS) entry which is preliminary data.</text>
</comment>
<keyword evidence="2 4" id="KW-0863">Zinc-finger</keyword>
<dbReference type="GO" id="GO:0016567">
    <property type="term" value="P:protein ubiquitination"/>
    <property type="evidence" value="ECO:0007669"/>
    <property type="project" value="TreeGrafter"/>
</dbReference>
<dbReference type="AlphaFoldDB" id="A0AAD8QJS1"/>
<dbReference type="PANTHER" id="PTHR15710:SF88">
    <property type="entry name" value="RING-TYPE DOMAIN-CONTAINING PROTEIN"/>
    <property type="match status" value="1"/>
</dbReference>
<gene>
    <name evidence="7" type="ORF">QYE76_027791</name>
</gene>
<dbReference type="Pfam" id="PF13639">
    <property type="entry name" value="zf-RING_2"/>
    <property type="match status" value="1"/>
</dbReference>
<dbReference type="GO" id="GO:0008270">
    <property type="term" value="F:zinc ion binding"/>
    <property type="evidence" value="ECO:0007669"/>
    <property type="project" value="UniProtKB-KW"/>
</dbReference>
<keyword evidence="3" id="KW-0862">Zinc</keyword>
<feature type="compositionally biased region" description="Acidic residues" evidence="5">
    <location>
        <begin position="63"/>
        <end position="72"/>
    </location>
</feature>
<dbReference type="InterPro" id="IPR001841">
    <property type="entry name" value="Znf_RING"/>
</dbReference>
<evidence type="ECO:0000256" key="2">
    <source>
        <dbReference type="ARBA" id="ARBA00022771"/>
    </source>
</evidence>
<reference evidence="7" key="1">
    <citation type="submission" date="2023-07" db="EMBL/GenBank/DDBJ databases">
        <title>A chromosome-level genome assembly of Lolium multiflorum.</title>
        <authorList>
            <person name="Chen Y."/>
            <person name="Copetti D."/>
            <person name="Kolliker R."/>
            <person name="Studer B."/>
        </authorList>
    </citation>
    <scope>NUCLEOTIDE SEQUENCE</scope>
    <source>
        <strain evidence="7">02402/16</strain>
        <tissue evidence="7">Leaf</tissue>
    </source>
</reference>
<evidence type="ECO:0000259" key="6">
    <source>
        <dbReference type="PROSITE" id="PS50089"/>
    </source>
</evidence>
<dbReference type="SUPFAM" id="SSF57850">
    <property type="entry name" value="RING/U-box"/>
    <property type="match status" value="1"/>
</dbReference>
<organism evidence="7 8">
    <name type="scientific">Lolium multiflorum</name>
    <name type="common">Italian ryegrass</name>
    <name type="synonym">Lolium perenne subsp. multiflorum</name>
    <dbReference type="NCBI Taxonomy" id="4521"/>
    <lineage>
        <taxon>Eukaryota</taxon>
        <taxon>Viridiplantae</taxon>
        <taxon>Streptophyta</taxon>
        <taxon>Embryophyta</taxon>
        <taxon>Tracheophyta</taxon>
        <taxon>Spermatophyta</taxon>
        <taxon>Magnoliopsida</taxon>
        <taxon>Liliopsida</taxon>
        <taxon>Poales</taxon>
        <taxon>Poaceae</taxon>
        <taxon>BOP clade</taxon>
        <taxon>Pooideae</taxon>
        <taxon>Poodae</taxon>
        <taxon>Poeae</taxon>
        <taxon>Poeae Chloroplast Group 2 (Poeae type)</taxon>
        <taxon>Loliodinae</taxon>
        <taxon>Loliinae</taxon>
        <taxon>Lolium</taxon>
    </lineage>
</organism>
<keyword evidence="1" id="KW-0479">Metal-binding</keyword>
<proteinExistence type="predicted"/>
<evidence type="ECO:0000256" key="5">
    <source>
        <dbReference type="SAM" id="MobiDB-lite"/>
    </source>
</evidence>
<dbReference type="GO" id="GO:0061630">
    <property type="term" value="F:ubiquitin protein ligase activity"/>
    <property type="evidence" value="ECO:0007669"/>
    <property type="project" value="TreeGrafter"/>
</dbReference>
<feature type="region of interest" description="Disordered" evidence="5">
    <location>
        <begin position="1"/>
        <end position="73"/>
    </location>
</feature>
<protein>
    <recommendedName>
        <fullName evidence="6">RING-type domain-containing protein</fullName>
    </recommendedName>
</protein>
<dbReference type="SMART" id="SM00184">
    <property type="entry name" value="RING"/>
    <property type="match status" value="1"/>
</dbReference>
<keyword evidence="8" id="KW-1185">Reference proteome</keyword>
<dbReference type="Proteomes" id="UP001231189">
    <property type="component" value="Unassembled WGS sequence"/>
</dbReference>